<dbReference type="RefSeq" id="WP_009733024.1">
    <property type="nucleotide sequence ID" value="NZ_ALJD01000009.1"/>
</dbReference>
<dbReference type="Gene3D" id="3.40.50.2300">
    <property type="match status" value="1"/>
</dbReference>
<dbReference type="AlphaFoldDB" id="J2ZYW8"/>
<dbReference type="InterPro" id="IPR011006">
    <property type="entry name" value="CheY-like_superfamily"/>
</dbReference>
<accession>J2ZYW8</accession>
<organism evidence="1 2">
    <name type="scientific">Halogranum salarium B-1</name>
    <dbReference type="NCBI Taxonomy" id="1210908"/>
    <lineage>
        <taxon>Archaea</taxon>
        <taxon>Methanobacteriati</taxon>
        <taxon>Methanobacteriota</taxon>
        <taxon>Stenosarchaea group</taxon>
        <taxon>Halobacteria</taxon>
        <taxon>Halobacteriales</taxon>
        <taxon>Haloferacaceae</taxon>
    </lineage>
</organism>
<evidence type="ECO:0000313" key="1">
    <source>
        <dbReference type="EMBL" id="EJN58218.1"/>
    </source>
</evidence>
<reference evidence="1 2" key="1">
    <citation type="journal article" date="2012" name="J. Bacteriol.">
        <title>Draft Genome Sequence of the Extremely Halophilic Archaeon Halogranum salarium B-1T.</title>
        <authorList>
            <person name="Kim K.K."/>
            <person name="Lee K.C."/>
            <person name="Lee J.S."/>
        </authorList>
    </citation>
    <scope>NUCLEOTIDE SEQUENCE [LARGE SCALE GENOMIC DNA]</scope>
    <source>
        <strain evidence="1 2">B-1</strain>
    </source>
</reference>
<protein>
    <recommendedName>
        <fullName evidence="3">Response regulatory domain-containing protein</fullName>
    </recommendedName>
</protein>
<proteinExistence type="predicted"/>
<evidence type="ECO:0000313" key="2">
    <source>
        <dbReference type="Proteomes" id="UP000007813"/>
    </source>
</evidence>
<comment type="caution">
    <text evidence="1">The sequence shown here is derived from an EMBL/GenBank/DDBJ whole genome shotgun (WGS) entry which is preliminary data.</text>
</comment>
<sequence>MSPTAPESVSVGPSIQDHPTESVVAIGTNQTNADLLEATAHSVGCLFDSVTSGEGIDEVLADPHAVSLAVVDVRSVTTRVQRLCRRLHEQDISVLLLTTHLSPTFESELRRTPGLTVRTKPTERAELEQVVRSLTLAHR</sequence>
<gene>
    <name evidence="1" type="ORF">HSB1_36350</name>
</gene>
<name>J2ZYW8_9EURY</name>
<dbReference type="Proteomes" id="UP000007813">
    <property type="component" value="Unassembled WGS sequence"/>
</dbReference>
<dbReference type="EMBL" id="ALJD01000009">
    <property type="protein sequence ID" value="EJN58218.1"/>
    <property type="molecule type" value="Genomic_DNA"/>
</dbReference>
<dbReference type="SUPFAM" id="SSF52172">
    <property type="entry name" value="CheY-like"/>
    <property type="match status" value="1"/>
</dbReference>
<evidence type="ECO:0008006" key="3">
    <source>
        <dbReference type="Google" id="ProtNLM"/>
    </source>
</evidence>